<sequence length="101" mass="11547">MEWELIDSMPSRLFDEFLTKPGGMYFDCAGNGGCVYFINYEKPPMLIVFDVISAFRFEDGTLVNLRDFKYKLWSFFSADHTPAYTPVSYQEFKKAGAGVIG</sequence>
<dbReference type="InParanoid" id="D8SHQ4"/>
<dbReference type="KEGG" id="smo:SELMODRAFT_422208"/>
<dbReference type="EMBL" id="GL377620">
    <property type="protein sequence ID" value="EFJ16038.1"/>
    <property type="molecule type" value="Genomic_DNA"/>
</dbReference>
<dbReference type="Proteomes" id="UP000001514">
    <property type="component" value="Unassembled WGS sequence"/>
</dbReference>
<protein>
    <submittedName>
        <fullName evidence="1">Uncharacterized protein</fullName>
    </submittedName>
</protein>
<organism evidence="2">
    <name type="scientific">Selaginella moellendorffii</name>
    <name type="common">Spikemoss</name>
    <dbReference type="NCBI Taxonomy" id="88036"/>
    <lineage>
        <taxon>Eukaryota</taxon>
        <taxon>Viridiplantae</taxon>
        <taxon>Streptophyta</taxon>
        <taxon>Embryophyta</taxon>
        <taxon>Tracheophyta</taxon>
        <taxon>Lycopodiopsida</taxon>
        <taxon>Selaginellales</taxon>
        <taxon>Selaginellaceae</taxon>
        <taxon>Selaginella</taxon>
    </lineage>
</organism>
<keyword evidence="2" id="KW-1185">Reference proteome</keyword>
<evidence type="ECO:0000313" key="2">
    <source>
        <dbReference type="Proteomes" id="UP000001514"/>
    </source>
</evidence>
<gene>
    <name evidence="1" type="ORF">SELMODRAFT_422208</name>
</gene>
<reference evidence="1 2" key="1">
    <citation type="journal article" date="2011" name="Science">
        <title>The Selaginella genome identifies genetic changes associated with the evolution of vascular plants.</title>
        <authorList>
            <person name="Banks J.A."/>
            <person name="Nishiyama T."/>
            <person name="Hasebe M."/>
            <person name="Bowman J.L."/>
            <person name="Gribskov M."/>
            <person name="dePamphilis C."/>
            <person name="Albert V.A."/>
            <person name="Aono N."/>
            <person name="Aoyama T."/>
            <person name="Ambrose B.A."/>
            <person name="Ashton N.W."/>
            <person name="Axtell M.J."/>
            <person name="Barker E."/>
            <person name="Barker M.S."/>
            <person name="Bennetzen J.L."/>
            <person name="Bonawitz N.D."/>
            <person name="Chapple C."/>
            <person name="Cheng C."/>
            <person name="Correa L.G."/>
            <person name="Dacre M."/>
            <person name="DeBarry J."/>
            <person name="Dreyer I."/>
            <person name="Elias M."/>
            <person name="Engstrom E.M."/>
            <person name="Estelle M."/>
            <person name="Feng L."/>
            <person name="Finet C."/>
            <person name="Floyd S.K."/>
            <person name="Frommer W.B."/>
            <person name="Fujita T."/>
            <person name="Gramzow L."/>
            <person name="Gutensohn M."/>
            <person name="Harholt J."/>
            <person name="Hattori M."/>
            <person name="Heyl A."/>
            <person name="Hirai T."/>
            <person name="Hiwatashi Y."/>
            <person name="Ishikawa M."/>
            <person name="Iwata M."/>
            <person name="Karol K.G."/>
            <person name="Koehler B."/>
            <person name="Kolukisaoglu U."/>
            <person name="Kubo M."/>
            <person name="Kurata T."/>
            <person name="Lalonde S."/>
            <person name="Li K."/>
            <person name="Li Y."/>
            <person name="Litt A."/>
            <person name="Lyons E."/>
            <person name="Manning G."/>
            <person name="Maruyama T."/>
            <person name="Michael T.P."/>
            <person name="Mikami K."/>
            <person name="Miyazaki S."/>
            <person name="Morinaga S."/>
            <person name="Murata T."/>
            <person name="Mueller-Roeber B."/>
            <person name="Nelson D.R."/>
            <person name="Obara M."/>
            <person name="Oguri Y."/>
            <person name="Olmstead R.G."/>
            <person name="Onodera N."/>
            <person name="Petersen B.L."/>
            <person name="Pils B."/>
            <person name="Prigge M."/>
            <person name="Rensing S.A."/>
            <person name="Riano-Pachon D.M."/>
            <person name="Roberts A.W."/>
            <person name="Sato Y."/>
            <person name="Scheller H.V."/>
            <person name="Schulz B."/>
            <person name="Schulz C."/>
            <person name="Shakirov E.V."/>
            <person name="Shibagaki N."/>
            <person name="Shinohara N."/>
            <person name="Shippen D.E."/>
            <person name="Soerensen I."/>
            <person name="Sotooka R."/>
            <person name="Sugimoto N."/>
            <person name="Sugita M."/>
            <person name="Sumikawa N."/>
            <person name="Tanurdzic M."/>
            <person name="Theissen G."/>
            <person name="Ulvskov P."/>
            <person name="Wakazuki S."/>
            <person name="Weng J.K."/>
            <person name="Willats W.W."/>
            <person name="Wipf D."/>
            <person name="Wolf P.G."/>
            <person name="Yang L."/>
            <person name="Zimmer A.D."/>
            <person name="Zhu Q."/>
            <person name="Mitros T."/>
            <person name="Hellsten U."/>
            <person name="Loque D."/>
            <person name="Otillar R."/>
            <person name="Salamov A."/>
            <person name="Schmutz J."/>
            <person name="Shapiro H."/>
            <person name="Lindquist E."/>
            <person name="Lucas S."/>
            <person name="Rokhsar D."/>
            <person name="Grigoriev I.V."/>
        </authorList>
    </citation>
    <scope>NUCLEOTIDE SEQUENCE [LARGE SCALE GENOMIC DNA]</scope>
</reference>
<proteinExistence type="predicted"/>
<name>D8SHQ4_SELML</name>
<evidence type="ECO:0000313" key="1">
    <source>
        <dbReference type="EMBL" id="EFJ16038.1"/>
    </source>
</evidence>
<accession>D8SHQ4</accession>
<dbReference type="Gramene" id="EFJ16038">
    <property type="protein sequence ID" value="EFJ16038"/>
    <property type="gene ID" value="SELMODRAFT_422208"/>
</dbReference>
<dbReference type="HOGENOM" id="CLU_2296554_0_0_1"/>
<dbReference type="AlphaFoldDB" id="D8SHQ4"/>